<proteinExistence type="predicted"/>
<dbReference type="Proteomes" id="UP000003676">
    <property type="component" value="Unassembled WGS sequence"/>
</dbReference>
<reference evidence="1 2" key="1">
    <citation type="submission" date="2008-10" db="EMBL/GenBank/DDBJ databases">
        <title>Draft genome sequence of Desulvovibrio piger (ATCC 29098).</title>
        <authorList>
            <person name="Sudarsanam P."/>
            <person name="Ley R."/>
            <person name="Guruge J."/>
            <person name="Turnbaugh P.J."/>
            <person name="Mahowald M."/>
            <person name="Liep D."/>
            <person name="Gordon J."/>
        </authorList>
    </citation>
    <scope>NUCLEOTIDE SEQUENCE [LARGE SCALE GENOMIC DNA]</scope>
    <source>
        <strain evidence="1 2">ATCC 29098</strain>
    </source>
</reference>
<dbReference type="GO" id="GO:0030254">
    <property type="term" value="P:protein secretion by the type III secretion system"/>
    <property type="evidence" value="ECO:0007669"/>
    <property type="project" value="InterPro"/>
</dbReference>
<dbReference type="SUPFAM" id="SSF69635">
    <property type="entry name" value="Type III secretory system chaperone-like"/>
    <property type="match status" value="1"/>
</dbReference>
<dbReference type="CDD" id="cd16364">
    <property type="entry name" value="T3SC_I-like"/>
    <property type="match status" value="1"/>
</dbReference>
<comment type="caution">
    <text evidence="1">The sequence shown here is derived from an EMBL/GenBank/DDBJ whole genome shotgun (WGS) entry which is preliminary data.</text>
</comment>
<dbReference type="EMBL" id="ABXU01000034">
    <property type="protein sequence ID" value="EEB33657.1"/>
    <property type="molecule type" value="Genomic_DNA"/>
</dbReference>
<dbReference type="Gene3D" id="3.30.1460.10">
    <property type="match status" value="1"/>
</dbReference>
<evidence type="ECO:0000313" key="1">
    <source>
        <dbReference type="EMBL" id="EEB33657.1"/>
    </source>
</evidence>
<dbReference type="RefSeq" id="WP_006006237.1">
    <property type="nucleotide sequence ID" value="NZ_DS996356.1"/>
</dbReference>
<organism evidence="1 2">
    <name type="scientific">Desulfovibrio piger ATCC 29098</name>
    <dbReference type="NCBI Taxonomy" id="411464"/>
    <lineage>
        <taxon>Bacteria</taxon>
        <taxon>Pseudomonadati</taxon>
        <taxon>Thermodesulfobacteriota</taxon>
        <taxon>Desulfovibrionia</taxon>
        <taxon>Desulfovibrionales</taxon>
        <taxon>Desulfovibrionaceae</taxon>
        <taxon>Desulfovibrio</taxon>
    </lineage>
</organism>
<accession>B6WTR6</accession>
<dbReference type="InterPro" id="IPR010261">
    <property type="entry name" value="Tir_chaperone"/>
</dbReference>
<reference evidence="1 2" key="2">
    <citation type="submission" date="2008-10" db="EMBL/GenBank/DDBJ databases">
        <authorList>
            <person name="Fulton L."/>
            <person name="Clifton S."/>
            <person name="Fulton B."/>
            <person name="Xu J."/>
            <person name="Minx P."/>
            <person name="Pepin K.H."/>
            <person name="Johnson M."/>
            <person name="Bhonagiri V."/>
            <person name="Nash W.E."/>
            <person name="Mardis E.R."/>
            <person name="Wilson R.K."/>
        </authorList>
    </citation>
    <scope>NUCLEOTIDE SEQUENCE [LARGE SCALE GENOMIC DNA]</scope>
    <source>
        <strain evidence="1 2">ATCC 29098</strain>
    </source>
</reference>
<gene>
    <name evidence="1" type="ORF">DESPIG_01473</name>
</gene>
<name>B6WTR6_9BACT</name>
<sequence>MNKHMTPIFLYLNERFGPDAVQAEGEDQISLAVDERLILLHHFEVSEKLLMATGIAPLPENGREQLCLALLQGQYFFHKTSGMTLAVDTEARFVVLQLCVDADAKLMDDFATILENFVHVAAYWAETCRRLGEGAASPSAEVPLDLLTSGLRV</sequence>
<dbReference type="OrthoDB" id="5455207at2"/>
<evidence type="ECO:0000313" key="2">
    <source>
        <dbReference type="Proteomes" id="UP000003676"/>
    </source>
</evidence>
<dbReference type="HOGENOM" id="CLU_1649435_0_0_7"/>
<dbReference type="Pfam" id="PF05932">
    <property type="entry name" value="CesT"/>
    <property type="match status" value="1"/>
</dbReference>
<protein>
    <submittedName>
        <fullName evidence="1">Type III secretion chaperone, CesT family</fullName>
    </submittedName>
</protein>
<dbReference type="AlphaFoldDB" id="B6WTR6"/>